<keyword evidence="1 8" id="KW-1003">Cell membrane</keyword>
<dbReference type="SUPFAM" id="SSF64383">
    <property type="entry name" value="Cell-division protein ZipA, C-terminal domain"/>
    <property type="match status" value="1"/>
</dbReference>
<name>A0ABS7XAZ9_9GAMM</name>
<evidence type="ECO:0000256" key="2">
    <source>
        <dbReference type="ARBA" id="ARBA00022519"/>
    </source>
</evidence>
<gene>
    <name evidence="8 12" type="primary">zipA</name>
    <name evidence="12" type="ORF">I4W93_009830</name>
</gene>
<keyword evidence="4 8" id="KW-0812">Transmembrane</keyword>
<evidence type="ECO:0000256" key="6">
    <source>
        <dbReference type="ARBA" id="ARBA00023136"/>
    </source>
</evidence>
<comment type="subunit">
    <text evidence="8">Interacts with FtsZ via their C-terminal domains.</text>
</comment>
<dbReference type="EMBL" id="JAERPS020000003">
    <property type="protein sequence ID" value="MBZ9611893.1"/>
    <property type="molecule type" value="Genomic_DNA"/>
</dbReference>
<keyword evidence="6 8" id="KW-0472">Membrane</keyword>
<feature type="compositionally biased region" description="Low complexity" evidence="10">
    <location>
        <begin position="76"/>
        <end position="89"/>
    </location>
</feature>
<evidence type="ECO:0000313" key="12">
    <source>
        <dbReference type="EMBL" id="MBZ9611893.1"/>
    </source>
</evidence>
<reference evidence="12 13" key="2">
    <citation type="submission" date="2021-08" db="EMBL/GenBank/DDBJ databases">
        <title>Rheinheimera aquimaris sp. nov., isolated from seawater of the East Sea in Korea.</title>
        <authorList>
            <person name="Kim K.H."/>
            <person name="Wenting R."/>
            <person name="Kim K.R."/>
            <person name="Jeon C.O."/>
        </authorList>
    </citation>
    <scope>NUCLEOTIDE SEQUENCE [LARGE SCALE GENOMIC DNA]</scope>
    <source>
        <strain evidence="12 13">MA-13</strain>
    </source>
</reference>
<dbReference type="InterPro" id="IPR036765">
    <property type="entry name" value="ZipA_FtsZ-bd_C_sf"/>
</dbReference>
<organism evidence="12 13">
    <name type="scientific">Rheinheimera maricola</name>
    <dbReference type="NCBI Taxonomy" id="2793282"/>
    <lineage>
        <taxon>Bacteria</taxon>
        <taxon>Pseudomonadati</taxon>
        <taxon>Pseudomonadota</taxon>
        <taxon>Gammaproteobacteria</taxon>
        <taxon>Chromatiales</taxon>
        <taxon>Chromatiaceae</taxon>
        <taxon>Rheinheimera</taxon>
    </lineage>
</organism>
<keyword evidence="2 8" id="KW-0997">Cell inner membrane</keyword>
<dbReference type="NCBIfam" id="TIGR02205">
    <property type="entry name" value="septum_zipA"/>
    <property type="match status" value="1"/>
</dbReference>
<dbReference type="PANTHER" id="PTHR38685">
    <property type="entry name" value="CELL DIVISION PROTEIN ZIPA"/>
    <property type="match status" value="1"/>
</dbReference>
<dbReference type="GO" id="GO:0051301">
    <property type="term" value="P:cell division"/>
    <property type="evidence" value="ECO:0007669"/>
    <property type="project" value="UniProtKB-KW"/>
</dbReference>
<comment type="subcellular location">
    <subcellularLocation>
        <location evidence="8">Cell inner membrane</location>
        <topology evidence="8">Single-pass type I membrane protein</topology>
    </subcellularLocation>
    <text evidence="8">Localizes to the Z ring in an FtsZ-dependent manner.</text>
</comment>
<keyword evidence="5 8" id="KW-1133">Transmembrane helix</keyword>
<dbReference type="Pfam" id="PF04354">
    <property type="entry name" value="ZipA_C"/>
    <property type="match status" value="1"/>
</dbReference>
<dbReference type="HAMAP" id="MF_00509">
    <property type="entry name" value="ZipA"/>
    <property type="match status" value="1"/>
</dbReference>
<dbReference type="PANTHER" id="PTHR38685:SF1">
    <property type="entry name" value="CELL DIVISION PROTEIN ZIPA"/>
    <property type="match status" value="1"/>
</dbReference>
<dbReference type="InterPro" id="IPR011919">
    <property type="entry name" value="Cell_div_ZipA"/>
</dbReference>
<keyword evidence="13" id="KW-1185">Reference proteome</keyword>
<accession>A0ABS7XAZ9</accession>
<evidence type="ECO:0000259" key="11">
    <source>
        <dbReference type="SMART" id="SM00771"/>
    </source>
</evidence>
<dbReference type="Gene3D" id="3.30.1400.10">
    <property type="entry name" value="ZipA, C-terminal FtsZ-binding domain"/>
    <property type="match status" value="1"/>
</dbReference>
<evidence type="ECO:0000256" key="3">
    <source>
        <dbReference type="ARBA" id="ARBA00022618"/>
    </source>
</evidence>
<comment type="similarity">
    <text evidence="8 9">Belongs to the ZipA family.</text>
</comment>
<comment type="caution">
    <text evidence="12">The sequence shown here is derived from an EMBL/GenBank/DDBJ whole genome shotgun (WGS) entry which is preliminary data.</text>
</comment>
<evidence type="ECO:0000256" key="1">
    <source>
        <dbReference type="ARBA" id="ARBA00022475"/>
    </source>
</evidence>
<protein>
    <recommendedName>
        <fullName evidence="8 9">Cell division protein ZipA</fullName>
    </recommendedName>
</protein>
<evidence type="ECO:0000313" key="13">
    <source>
        <dbReference type="Proteomes" id="UP000663814"/>
    </source>
</evidence>
<feature type="compositionally biased region" description="Polar residues" evidence="10">
    <location>
        <begin position="91"/>
        <end position="100"/>
    </location>
</feature>
<dbReference type="SMART" id="SM00771">
    <property type="entry name" value="ZipA_C"/>
    <property type="match status" value="1"/>
</dbReference>
<reference evidence="12 13" key="1">
    <citation type="submission" date="2020-12" db="EMBL/GenBank/DDBJ databases">
        <authorList>
            <person name="Ruan W."/>
            <person name="Khan S.A."/>
            <person name="Jeon C.O."/>
        </authorList>
    </citation>
    <scope>NUCLEOTIDE SEQUENCE [LARGE SCALE GENOMIC DNA]</scope>
    <source>
        <strain evidence="12 13">MA-13</strain>
    </source>
</reference>
<dbReference type="Proteomes" id="UP000663814">
    <property type="component" value="Unassembled WGS sequence"/>
</dbReference>
<proteinExistence type="inferred from homology"/>
<evidence type="ECO:0000256" key="9">
    <source>
        <dbReference type="RuleBase" id="RU003612"/>
    </source>
</evidence>
<feature type="domain" description="ZipA C-terminal FtsZ-binding" evidence="11">
    <location>
        <begin position="172"/>
        <end position="302"/>
    </location>
</feature>
<feature type="region of interest" description="Disordered" evidence="10">
    <location>
        <begin position="76"/>
        <end position="167"/>
    </location>
</feature>
<keyword evidence="3 8" id="KW-0132">Cell division</keyword>
<dbReference type="InterPro" id="IPR007449">
    <property type="entry name" value="ZipA_FtsZ-bd_C"/>
</dbReference>
<evidence type="ECO:0000256" key="8">
    <source>
        <dbReference type="HAMAP-Rule" id="MF_00509"/>
    </source>
</evidence>
<comment type="function">
    <text evidence="8 9">Essential cell division protein that stabilizes the FtsZ protofilaments by cross-linking them and that serves as a cytoplasmic membrane anchor for the Z ring. Also required for the recruitment to the septal ring of downstream cell division proteins.</text>
</comment>
<evidence type="ECO:0000256" key="7">
    <source>
        <dbReference type="ARBA" id="ARBA00023306"/>
    </source>
</evidence>
<feature type="transmembrane region" description="Helical" evidence="8">
    <location>
        <begin position="6"/>
        <end position="28"/>
    </location>
</feature>
<evidence type="ECO:0000256" key="10">
    <source>
        <dbReference type="SAM" id="MobiDB-lite"/>
    </source>
</evidence>
<sequence length="313" mass="33933">MADELRLVFIIIGALVLGALLLHGLWTVRKNAGQPKHRYYDEQANSPTTEKADGFDEYGIGSVRVVKSAAKTQAAAAVSPEPAKAAPVSRNDASSNTRGVSTAAVAEVQTELPFDEPQEPQLNFSALPDDETAARPGNADSTSHHGNIHADTNVEPHFDSSPDSVSAEEEAPAEVLILYVLLPEHKEMKGPDLLSSLLTLGFKYGDMDIFHRHLDSAGSGAVLFSLANMFNPGTFDLENIDKLATRGVSLFMTLPGPGEPLQNFNLMHNAAKKLAEEFGGQVLDGQRSVLTVQTVRHYVDKIREFQRQQLIHG</sequence>
<dbReference type="RefSeq" id="WP_205311095.1">
    <property type="nucleotide sequence ID" value="NZ_JAERPS020000003.1"/>
</dbReference>
<keyword evidence="7 8" id="KW-0131">Cell cycle</keyword>
<evidence type="ECO:0000256" key="4">
    <source>
        <dbReference type="ARBA" id="ARBA00022692"/>
    </source>
</evidence>
<evidence type="ECO:0000256" key="5">
    <source>
        <dbReference type="ARBA" id="ARBA00022989"/>
    </source>
</evidence>